<dbReference type="Proteomes" id="UP001201980">
    <property type="component" value="Unassembled WGS sequence"/>
</dbReference>
<keyword evidence="17" id="KW-0812">Transmembrane</keyword>
<accession>A0AAD5RUD7</accession>
<evidence type="ECO:0000313" key="20">
    <source>
        <dbReference type="EMBL" id="KAJ2903224.1"/>
    </source>
</evidence>
<feature type="domain" description="CFEM" evidence="19">
    <location>
        <begin position="1"/>
        <end position="121"/>
    </location>
</feature>
<dbReference type="GO" id="GO:0005576">
    <property type="term" value="C:extracellular region"/>
    <property type="evidence" value="ECO:0007669"/>
    <property type="project" value="UniProtKB-SubCell"/>
</dbReference>
<evidence type="ECO:0000313" key="21">
    <source>
        <dbReference type="Proteomes" id="UP001201980"/>
    </source>
</evidence>
<feature type="compositionally biased region" description="Low complexity" evidence="16">
    <location>
        <begin position="102"/>
        <end position="193"/>
    </location>
</feature>
<feature type="region of interest" description="Disordered" evidence="16">
    <location>
        <begin position="99"/>
        <end position="207"/>
    </location>
</feature>
<evidence type="ECO:0000256" key="9">
    <source>
        <dbReference type="ARBA" id="ARBA00022729"/>
    </source>
</evidence>
<dbReference type="AlphaFoldDB" id="A0AAD5RUD7"/>
<feature type="compositionally biased region" description="Polar residues" evidence="16">
    <location>
        <begin position="291"/>
        <end position="314"/>
    </location>
</feature>
<evidence type="ECO:0000256" key="16">
    <source>
        <dbReference type="SAM" id="MobiDB-lite"/>
    </source>
</evidence>
<feature type="compositionally biased region" description="Basic and acidic residues" evidence="16">
    <location>
        <begin position="243"/>
        <end position="254"/>
    </location>
</feature>
<dbReference type="PANTHER" id="PTHR37928:SF1">
    <property type="entry name" value="CFEM DOMAIN PROTEIN (AFU_ORTHOLOGUE AFUA_6G14090)"/>
    <property type="match status" value="1"/>
</dbReference>
<evidence type="ECO:0000259" key="19">
    <source>
        <dbReference type="PROSITE" id="PS52012"/>
    </source>
</evidence>
<keyword evidence="11 17" id="KW-0472">Membrane</keyword>
<reference evidence="20" key="1">
    <citation type="submission" date="2022-07" db="EMBL/GenBank/DDBJ databases">
        <title>Draft genome sequence of Zalerion maritima ATCC 34329, a (micro)plastics degrading marine fungus.</title>
        <authorList>
            <person name="Paco A."/>
            <person name="Goncalves M.F.M."/>
            <person name="Rocha-Santos T.A.P."/>
            <person name="Alves A."/>
        </authorList>
    </citation>
    <scope>NUCLEOTIDE SEQUENCE</scope>
    <source>
        <strain evidence="20">ATCC 34329</strain>
    </source>
</reference>
<dbReference type="PROSITE" id="PS52012">
    <property type="entry name" value="CFEM"/>
    <property type="match status" value="1"/>
</dbReference>
<comment type="similarity">
    <text evidence="3">Belongs to the RBT5 family.</text>
</comment>
<dbReference type="InterPro" id="IPR051735">
    <property type="entry name" value="CFEM_domain"/>
</dbReference>
<evidence type="ECO:0000256" key="3">
    <source>
        <dbReference type="ARBA" id="ARBA00010031"/>
    </source>
</evidence>
<evidence type="ECO:0000256" key="12">
    <source>
        <dbReference type="ARBA" id="ARBA00023157"/>
    </source>
</evidence>
<evidence type="ECO:0000256" key="18">
    <source>
        <dbReference type="SAM" id="SignalP"/>
    </source>
</evidence>
<dbReference type="SMART" id="SM00747">
    <property type="entry name" value="CFEM"/>
    <property type="match status" value="1"/>
</dbReference>
<keyword evidence="4" id="KW-1003">Cell membrane</keyword>
<keyword evidence="10 15" id="KW-0408">Iron</keyword>
<keyword evidence="9 18" id="KW-0732">Signal</keyword>
<name>A0AAD5RUD7_9PEZI</name>
<keyword evidence="17" id="KW-1133">Transmembrane helix</keyword>
<dbReference type="GO" id="GO:0005886">
    <property type="term" value="C:plasma membrane"/>
    <property type="evidence" value="ECO:0007669"/>
    <property type="project" value="UniProtKB-SubCell"/>
</dbReference>
<comment type="caution">
    <text evidence="15">Lacks conserved residue(s) required for the propagation of feature annotation.</text>
</comment>
<keyword evidence="13" id="KW-0325">Glycoprotein</keyword>
<dbReference type="GO" id="GO:0098552">
    <property type="term" value="C:side of membrane"/>
    <property type="evidence" value="ECO:0007669"/>
    <property type="project" value="UniProtKB-KW"/>
</dbReference>
<evidence type="ECO:0000256" key="17">
    <source>
        <dbReference type="SAM" id="Phobius"/>
    </source>
</evidence>
<proteinExistence type="inferred from homology"/>
<keyword evidence="21" id="KW-1185">Reference proteome</keyword>
<dbReference type="InterPro" id="IPR008427">
    <property type="entry name" value="Extracellular_membr_CFEM_dom"/>
</dbReference>
<comment type="subcellular location">
    <subcellularLocation>
        <location evidence="1">Cell membrane</location>
        <topology evidence="1">Lipid-anchor</topology>
        <topology evidence="1">GPI-anchor</topology>
    </subcellularLocation>
    <subcellularLocation>
        <location evidence="2">Secreted</location>
    </subcellularLocation>
</comment>
<keyword evidence="8 15" id="KW-0479">Metal-binding</keyword>
<feature type="signal peptide" evidence="18">
    <location>
        <begin position="1"/>
        <end position="20"/>
    </location>
</feature>
<evidence type="ECO:0000256" key="13">
    <source>
        <dbReference type="ARBA" id="ARBA00023180"/>
    </source>
</evidence>
<keyword evidence="5" id="KW-0964">Secreted</keyword>
<keyword evidence="14" id="KW-0449">Lipoprotein</keyword>
<evidence type="ECO:0000256" key="10">
    <source>
        <dbReference type="ARBA" id="ARBA00023004"/>
    </source>
</evidence>
<feature type="transmembrane region" description="Helical" evidence="17">
    <location>
        <begin position="215"/>
        <end position="237"/>
    </location>
</feature>
<sequence length="314" mass="31702">MRLLTSAAVAVAARVGVVMAQITDPTQLPSCASSCLTEMENKFADFGCSSTVDYGCLCLAQSFKDGITNCGTQACASEDPEGANELVTYVNQKCATATGGIPSSTSTAPEPTAPAAESTSAPTSSAAPETTSTSDLAGVATTSAASTPTTLLTSTKAPAPTSDDISTSDSNSGTKTADADADPASATASGSSSGDDEGDEDDGDSTSGISTGAKIGIAVGSGAAAVIFLSLLIALCCRRRDRKASAKRNEKEFDISSPMPGSGRSYASDDGGSNPVVTPTTSKIKGRKQNLELTSTRYENMVPRTQPSLTQVRS</sequence>
<evidence type="ECO:0000256" key="7">
    <source>
        <dbReference type="ARBA" id="ARBA00022622"/>
    </source>
</evidence>
<keyword evidence="6 15" id="KW-0349">Heme</keyword>
<gene>
    <name evidence="20" type="ORF">MKZ38_010260</name>
</gene>
<dbReference type="Pfam" id="PF05730">
    <property type="entry name" value="CFEM"/>
    <property type="match status" value="1"/>
</dbReference>
<dbReference type="EMBL" id="JAKWBI020000088">
    <property type="protein sequence ID" value="KAJ2903224.1"/>
    <property type="molecule type" value="Genomic_DNA"/>
</dbReference>
<evidence type="ECO:0000256" key="2">
    <source>
        <dbReference type="ARBA" id="ARBA00004613"/>
    </source>
</evidence>
<comment type="caution">
    <text evidence="20">The sequence shown here is derived from an EMBL/GenBank/DDBJ whole genome shotgun (WGS) entry which is preliminary data.</text>
</comment>
<feature type="compositionally biased region" description="Acidic residues" evidence="16">
    <location>
        <begin position="194"/>
        <end position="204"/>
    </location>
</feature>
<keyword evidence="12" id="KW-1015">Disulfide bond</keyword>
<evidence type="ECO:0000256" key="4">
    <source>
        <dbReference type="ARBA" id="ARBA00022475"/>
    </source>
</evidence>
<feature type="chain" id="PRO_5042201749" description="CFEM domain-containing protein" evidence="18">
    <location>
        <begin position="21"/>
        <end position="314"/>
    </location>
</feature>
<keyword evidence="7" id="KW-0336">GPI-anchor</keyword>
<dbReference type="PANTHER" id="PTHR37928">
    <property type="entry name" value="CFEM DOMAIN PROTEIN (AFU_ORTHOLOGUE AFUA_6G14090)"/>
    <property type="match status" value="1"/>
</dbReference>
<evidence type="ECO:0000256" key="11">
    <source>
        <dbReference type="ARBA" id="ARBA00023136"/>
    </source>
</evidence>
<feature type="region of interest" description="Disordered" evidence="16">
    <location>
        <begin position="243"/>
        <end position="314"/>
    </location>
</feature>
<evidence type="ECO:0000256" key="6">
    <source>
        <dbReference type="ARBA" id="ARBA00022617"/>
    </source>
</evidence>
<feature type="binding site" description="axial binding residue" evidence="15">
    <location>
        <position position="53"/>
    </location>
    <ligand>
        <name>heme</name>
        <dbReference type="ChEBI" id="CHEBI:30413"/>
    </ligand>
    <ligandPart>
        <name>Fe</name>
        <dbReference type="ChEBI" id="CHEBI:18248"/>
    </ligandPart>
</feature>
<evidence type="ECO:0000256" key="14">
    <source>
        <dbReference type="ARBA" id="ARBA00023288"/>
    </source>
</evidence>
<evidence type="ECO:0000256" key="5">
    <source>
        <dbReference type="ARBA" id="ARBA00022525"/>
    </source>
</evidence>
<protein>
    <recommendedName>
        <fullName evidence="19">CFEM domain-containing protein</fullName>
    </recommendedName>
</protein>
<evidence type="ECO:0000256" key="15">
    <source>
        <dbReference type="PROSITE-ProRule" id="PRU01356"/>
    </source>
</evidence>
<organism evidence="20 21">
    <name type="scientific">Zalerion maritima</name>
    <dbReference type="NCBI Taxonomy" id="339359"/>
    <lineage>
        <taxon>Eukaryota</taxon>
        <taxon>Fungi</taxon>
        <taxon>Dikarya</taxon>
        <taxon>Ascomycota</taxon>
        <taxon>Pezizomycotina</taxon>
        <taxon>Sordariomycetes</taxon>
        <taxon>Lulworthiomycetidae</taxon>
        <taxon>Lulworthiales</taxon>
        <taxon>Lulworthiaceae</taxon>
        <taxon>Zalerion</taxon>
    </lineage>
</organism>
<dbReference type="GO" id="GO:0046872">
    <property type="term" value="F:metal ion binding"/>
    <property type="evidence" value="ECO:0007669"/>
    <property type="project" value="UniProtKB-UniRule"/>
</dbReference>
<evidence type="ECO:0000256" key="8">
    <source>
        <dbReference type="ARBA" id="ARBA00022723"/>
    </source>
</evidence>
<evidence type="ECO:0000256" key="1">
    <source>
        <dbReference type="ARBA" id="ARBA00004609"/>
    </source>
</evidence>